<keyword evidence="6 7" id="KW-0472">Membrane</keyword>
<reference evidence="10" key="1">
    <citation type="journal article" date="2019" name="Int. J. Syst. Evol. Microbiol.">
        <title>The Global Catalogue of Microorganisms (GCM) 10K type strain sequencing project: providing services to taxonomists for standard genome sequencing and annotation.</title>
        <authorList>
            <consortium name="The Broad Institute Genomics Platform"/>
            <consortium name="The Broad Institute Genome Sequencing Center for Infectious Disease"/>
            <person name="Wu L."/>
            <person name="Ma J."/>
        </authorList>
    </citation>
    <scope>NUCLEOTIDE SEQUENCE [LARGE SCALE GENOMIC DNA]</scope>
    <source>
        <strain evidence="10">JCM 17442</strain>
    </source>
</reference>
<evidence type="ECO:0000256" key="7">
    <source>
        <dbReference type="RuleBase" id="RU367016"/>
    </source>
</evidence>
<dbReference type="PANTHER" id="PTHR30353">
    <property type="entry name" value="INNER MEMBRANE PROTEIN DEDA-RELATED"/>
    <property type="match status" value="1"/>
</dbReference>
<keyword evidence="5 7" id="KW-1133">Transmembrane helix</keyword>
<accession>A0ABP8E6C4</accession>
<keyword evidence="10" id="KW-1185">Reference proteome</keyword>
<evidence type="ECO:0000256" key="3">
    <source>
        <dbReference type="ARBA" id="ARBA00022475"/>
    </source>
</evidence>
<dbReference type="InterPro" id="IPR032816">
    <property type="entry name" value="VTT_dom"/>
</dbReference>
<proteinExistence type="inferred from homology"/>
<feature type="transmembrane region" description="Helical" evidence="7">
    <location>
        <begin position="67"/>
        <end position="87"/>
    </location>
</feature>
<comment type="subcellular location">
    <subcellularLocation>
        <location evidence="1 7">Cell membrane</location>
        <topology evidence="1 7">Multi-pass membrane protein</topology>
    </subcellularLocation>
</comment>
<keyword evidence="4 7" id="KW-0812">Transmembrane</keyword>
<evidence type="ECO:0000256" key="6">
    <source>
        <dbReference type="ARBA" id="ARBA00023136"/>
    </source>
</evidence>
<feature type="transmembrane region" description="Helical" evidence="7">
    <location>
        <begin position="12"/>
        <end position="38"/>
    </location>
</feature>
<organism evidence="9 10">
    <name type="scientific">Frondihabitans peucedani</name>
    <dbReference type="NCBI Taxonomy" id="598626"/>
    <lineage>
        <taxon>Bacteria</taxon>
        <taxon>Bacillati</taxon>
        <taxon>Actinomycetota</taxon>
        <taxon>Actinomycetes</taxon>
        <taxon>Micrococcales</taxon>
        <taxon>Microbacteriaceae</taxon>
        <taxon>Frondihabitans</taxon>
    </lineage>
</organism>
<evidence type="ECO:0000259" key="8">
    <source>
        <dbReference type="Pfam" id="PF09335"/>
    </source>
</evidence>
<sequence length="225" mass="23764">MPIRAPPYRRDMDALTQIIVAGASSPFVLLALFVLVAIDGFFPPVPSETLVVALASIGFASGAPDPWLVLLVAGAGSFVGDNIAFTIGRRLGLDRFRFTRGPRAAKLLGRVQGSLLKRPASLILTARFVPIGRVAVNVLAGSSAFPRRRFVILSGISAVAWAVYSVVIGVLAGAWLHDQPLLGAVVAASGALVIGLLVDRIARRTRRVAEPEAPVEPARARMMAL</sequence>
<feature type="transmembrane region" description="Helical" evidence="7">
    <location>
        <begin position="150"/>
        <end position="175"/>
    </location>
</feature>
<name>A0ABP8E6C4_9MICO</name>
<evidence type="ECO:0000256" key="1">
    <source>
        <dbReference type="ARBA" id="ARBA00004651"/>
    </source>
</evidence>
<keyword evidence="3 7" id="KW-1003">Cell membrane</keyword>
<comment type="similarity">
    <text evidence="2 7">Belongs to the DedA family.</text>
</comment>
<dbReference type="PANTHER" id="PTHR30353:SF0">
    <property type="entry name" value="TRANSMEMBRANE PROTEIN"/>
    <property type="match status" value="1"/>
</dbReference>
<comment type="caution">
    <text evidence="9">The sequence shown here is derived from an EMBL/GenBank/DDBJ whole genome shotgun (WGS) entry which is preliminary data.</text>
</comment>
<feature type="domain" description="VTT" evidence="8">
    <location>
        <begin position="45"/>
        <end position="169"/>
    </location>
</feature>
<dbReference type="EMBL" id="BAABAU010000007">
    <property type="protein sequence ID" value="GAA4267792.1"/>
    <property type="molecule type" value="Genomic_DNA"/>
</dbReference>
<protein>
    <recommendedName>
        <fullName evidence="8">VTT domain-containing protein</fullName>
    </recommendedName>
</protein>
<gene>
    <name evidence="9" type="ORF">GCM10022256_34040</name>
</gene>
<evidence type="ECO:0000256" key="2">
    <source>
        <dbReference type="ARBA" id="ARBA00010792"/>
    </source>
</evidence>
<evidence type="ECO:0000313" key="10">
    <source>
        <dbReference type="Proteomes" id="UP001501594"/>
    </source>
</evidence>
<evidence type="ECO:0000256" key="4">
    <source>
        <dbReference type="ARBA" id="ARBA00022692"/>
    </source>
</evidence>
<dbReference type="Proteomes" id="UP001501594">
    <property type="component" value="Unassembled WGS sequence"/>
</dbReference>
<dbReference type="Pfam" id="PF09335">
    <property type="entry name" value="VTT_dom"/>
    <property type="match status" value="1"/>
</dbReference>
<feature type="transmembrane region" description="Helical" evidence="7">
    <location>
        <begin position="181"/>
        <end position="198"/>
    </location>
</feature>
<evidence type="ECO:0000313" key="9">
    <source>
        <dbReference type="EMBL" id="GAA4267792.1"/>
    </source>
</evidence>
<evidence type="ECO:0000256" key="5">
    <source>
        <dbReference type="ARBA" id="ARBA00022989"/>
    </source>
</evidence>
<dbReference type="InterPro" id="IPR032818">
    <property type="entry name" value="DedA-like"/>
</dbReference>